<gene>
    <name evidence="1" type="ORF">COY32_01925</name>
</gene>
<accession>A0A2M7TKH4</accession>
<organism evidence="1 2">
    <name type="scientific">candidate division WWE3 bacterium CG_4_10_14_0_2_um_filter_41_14</name>
    <dbReference type="NCBI Taxonomy" id="1975072"/>
    <lineage>
        <taxon>Bacteria</taxon>
        <taxon>Katanobacteria</taxon>
    </lineage>
</organism>
<sequence>MIHVVVVLEKGDDTTEVLRVFKTQVEGWLVEEHPSDHEFYVGDGSVNICEKCGWIKPSALVARARAKDILDALDGHRVTTEG</sequence>
<name>A0A2M7TKH4_UNCKA</name>
<comment type="caution">
    <text evidence="1">The sequence shown here is derived from an EMBL/GenBank/DDBJ whole genome shotgun (WGS) entry which is preliminary data.</text>
</comment>
<proteinExistence type="predicted"/>
<evidence type="ECO:0000313" key="1">
    <source>
        <dbReference type="EMBL" id="PIZ47294.1"/>
    </source>
</evidence>
<dbReference type="EMBL" id="PFNL01000055">
    <property type="protein sequence ID" value="PIZ47294.1"/>
    <property type="molecule type" value="Genomic_DNA"/>
</dbReference>
<protein>
    <submittedName>
        <fullName evidence="1">Uncharacterized protein</fullName>
    </submittedName>
</protein>
<dbReference type="AlphaFoldDB" id="A0A2M7TKH4"/>
<reference evidence="2" key="1">
    <citation type="submission" date="2017-09" db="EMBL/GenBank/DDBJ databases">
        <title>Depth-based differentiation of microbial function through sediment-hosted aquifers and enrichment of novel symbionts in the deep terrestrial subsurface.</title>
        <authorList>
            <person name="Probst A.J."/>
            <person name="Ladd B."/>
            <person name="Jarett J.K."/>
            <person name="Geller-Mcgrath D.E."/>
            <person name="Sieber C.M.K."/>
            <person name="Emerson J.B."/>
            <person name="Anantharaman K."/>
            <person name="Thomas B.C."/>
            <person name="Malmstrom R."/>
            <person name="Stieglmeier M."/>
            <person name="Klingl A."/>
            <person name="Woyke T."/>
            <person name="Ryan C.M."/>
            <person name="Banfield J.F."/>
        </authorList>
    </citation>
    <scope>NUCLEOTIDE SEQUENCE [LARGE SCALE GENOMIC DNA]</scope>
</reference>
<dbReference type="Proteomes" id="UP000228920">
    <property type="component" value="Unassembled WGS sequence"/>
</dbReference>
<evidence type="ECO:0000313" key="2">
    <source>
        <dbReference type="Proteomes" id="UP000228920"/>
    </source>
</evidence>